<dbReference type="NCBIfam" id="NF006598">
    <property type="entry name" value="PRK09135.1"/>
    <property type="match status" value="1"/>
</dbReference>
<dbReference type="Gene3D" id="3.40.50.720">
    <property type="entry name" value="NAD(P)-binding Rossmann-like Domain"/>
    <property type="match status" value="1"/>
</dbReference>
<dbReference type="AlphaFoldDB" id="A0A060UM23"/>
<dbReference type="PRINTS" id="PR00080">
    <property type="entry name" value="SDRFAMILY"/>
</dbReference>
<gene>
    <name evidence="3" type="ORF">AFERRI_30037</name>
    <name evidence="4" type="ORF">AFERRI_30054</name>
</gene>
<dbReference type="PRINTS" id="PR00081">
    <property type="entry name" value="GDHRDH"/>
</dbReference>
<dbReference type="GO" id="GO:0016491">
    <property type="term" value="F:oxidoreductase activity"/>
    <property type="evidence" value="ECO:0007669"/>
    <property type="project" value="UniProtKB-KW"/>
</dbReference>
<name>A0A060UM23_9PROT</name>
<dbReference type="Proteomes" id="UP000193925">
    <property type="component" value="Chromosome AFERRI"/>
</dbReference>
<dbReference type="InterPro" id="IPR036291">
    <property type="entry name" value="NAD(P)-bd_dom_sf"/>
</dbReference>
<evidence type="ECO:0000256" key="1">
    <source>
        <dbReference type="ARBA" id="ARBA00006484"/>
    </source>
</evidence>
<dbReference type="EMBL" id="LT841305">
    <property type="protein sequence ID" value="SMH66324.1"/>
    <property type="molecule type" value="Genomic_DNA"/>
</dbReference>
<dbReference type="InterPro" id="IPR002347">
    <property type="entry name" value="SDR_fam"/>
</dbReference>
<keyword evidence="2" id="KW-0560">Oxidoreductase</keyword>
<reference evidence="4 5" key="3">
    <citation type="submission" date="2017-03" db="EMBL/GenBank/DDBJ databases">
        <authorList>
            <person name="Regsiter A."/>
            <person name="William W."/>
        </authorList>
    </citation>
    <scope>NUCLEOTIDE SEQUENCE [LARGE SCALE GENOMIC DNA]</scope>
    <source>
        <strain evidence="4">PRJEB5721</strain>
    </source>
</reference>
<comment type="similarity">
    <text evidence="1">Belongs to the short-chain dehydrogenases/reductases (SDR) family.</text>
</comment>
<reference evidence="3" key="2">
    <citation type="submission" date="2014-07" db="EMBL/GenBank/DDBJ databases">
        <title>Initial genome analysis of the psychrotolerant acidophile Acidithiobacillus ferrivorans CF27: insights into iron and sulfur oxidation pathways and into biofilm formation.</title>
        <authorList>
            <person name="Talla E."/>
            <person name="Hedrich S."/>
            <person name="Mangenot S."/>
            <person name="Ji B."/>
            <person name="Johnson D.B."/>
            <person name="Barbe V."/>
            <person name="Bonnefoy V."/>
        </authorList>
    </citation>
    <scope>NUCLEOTIDE SEQUENCE [LARGE SCALE GENOMIC DNA]</scope>
    <source>
        <strain evidence="3">CF27</strain>
    </source>
</reference>
<sequence length="246" mass="26138">MKATGKVVLITGAARRVGAAIARQLAAEGCQLALHYKRSAAEAEALVQDLRMQYGTEAFLIAGDLSATETPARLIDAAIEHFGRLDGLVNNASLYAPAPFGEITPGDWAAMETVHLRAPLFLTQAAAPHLRKSGGAVVNIGDIHAEIPLRGYLPYSVTKAGLLALTRALAKELGPEIRVNSVSPGVVLWAEDKDPPDGDQQGLIERNALKRVGSPQDIAGAVRYLLFDAPYVTGHNLVVDGGRMLY</sequence>
<accession>A0A060UM23</accession>
<evidence type="ECO:0000313" key="5">
    <source>
        <dbReference type="Proteomes" id="UP000193925"/>
    </source>
</evidence>
<proteinExistence type="inferred from homology"/>
<dbReference type="FunFam" id="3.40.50.720:FF:000084">
    <property type="entry name" value="Short-chain dehydrogenase reductase"/>
    <property type="match status" value="1"/>
</dbReference>
<keyword evidence="5" id="KW-1185">Reference proteome</keyword>
<organism evidence="3">
    <name type="scientific">Acidithiobacillus ferrivorans</name>
    <dbReference type="NCBI Taxonomy" id="160808"/>
    <lineage>
        <taxon>Bacteria</taxon>
        <taxon>Pseudomonadati</taxon>
        <taxon>Pseudomonadota</taxon>
        <taxon>Acidithiobacillia</taxon>
        <taxon>Acidithiobacillales</taxon>
        <taxon>Acidithiobacillaceae</taxon>
        <taxon>Acidithiobacillus</taxon>
    </lineage>
</organism>
<evidence type="ECO:0000313" key="3">
    <source>
        <dbReference type="EMBL" id="CDQ09391.1"/>
    </source>
</evidence>
<dbReference type="SUPFAM" id="SSF51735">
    <property type="entry name" value="NAD(P)-binding Rossmann-fold domains"/>
    <property type="match status" value="1"/>
</dbReference>
<evidence type="ECO:0000313" key="4">
    <source>
        <dbReference type="EMBL" id="SMH66324.1"/>
    </source>
</evidence>
<dbReference type="InterPro" id="IPR020904">
    <property type="entry name" value="Sc_DH/Rdtase_CS"/>
</dbReference>
<dbReference type="PANTHER" id="PTHR43639">
    <property type="entry name" value="OXIDOREDUCTASE, SHORT-CHAIN DEHYDROGENASE/REDUCTASE FAMILY (AFU_ORTHOLOGUE AFUA_5G02870)"/>
    <property type="match status" value="1"/>
</dbReference>
<dbReference type="RefSeq" id="WP_035192067.1">
    <property type="nucleotide sequence ID" value="NZ_CCCS020000023.1"/>
</dbReference>
<dbReference type="PROSITE" id="PS00061">
    <property type="entry name" value="ADH_SHORT"/>
    <property type="match status" value="1"/>
</dbReference>
<dbReference type="Pfam" id="PF13561">
    <property type="entry name" value="adh_short_C2"/>
    <property type="match status" value="1"/>
</dbReference>
<protein>
    <submittedName>
        <fullName evidence="3">Short-chain dehydrogenase/reductase SDR</fullName>
    </submittedName>
</protein>
<dbReference type="PANTHER" id="PTHR43639:SF1">
    <property type="entry name" value="SHORT-CHAIN DEHYDROGENASE_REDUCTASE FAMILY PROTEIN"/>
    <property type="match status" value="1"/>
</dbReference>
<dbReference type="EMBL" id="CCCS020000023">
    <property type="protein sequence ID" value="CDQ09391.1"/>
    <property type="molecule type" value="Genomic_DNA"/>
</dbReference>
<evidence type="ECO:0000256" key="2">
    <source>
        <dbReference type="ARBA" id="ARBA00023002"/>
    </source>
</evidence>
<reference evidence="3" key="1">
    <citation type="submission" date="2014-03" db="EMBL/GenBank/DDBJ databases">
        <authorList>
            <person name="Genoscope - CEA"/>
        </authorList>
    </citation>
    <scope>NUCLEOTIDE SEQUENCE [LARGE SCALE GENOMIC DNA]</scope>
    <source>
        <strain evidence="3">CF27</strain>
    </source>
</reference>